<gene>
    <name evidence="1" type="ORF">BOX37_03825</name>
</gene>
<dbReference type="AlphaFoldDB" id="A0A1J0VMK5"/>
<dbReference type="OrthoDB" id="4569884at2"/>
<name>A0A1J0VMK5_9NOCA</name>
<dbReference type="EMBL" id="CP018082">
    <property type="protein sequence ID" value="APE33239.1"/>
    <property type="molecule type" value="Genomic_DNA"/>
</dbReference>
<reference evidence="1" key="1">
    <citation type="submission" date="2016-11" db="EMBL/GenBank/DDBJ databases">
        <authorList>
            <person name="Jaros S."/>
            <person name="Januszkiewicz K."/>
            <person name="Wedrychowicz H."/>
        </authorList>
    </citation>
    <scope>NUCLEOTIDE SEQUENCE [LARGE SCALE GENOMIC DNA]</scope>
    <source>
        <strain evidence="1">Y48</strain>
    </source>
</reference>
<dbReference type="KEGG" id="nsl:BOX37_03825"/>
<organism evidence="1 2">
    <name type="scientific">Nocardia mangyaensis</name>
    <dbReference type="NCBI Taxonomy" id="2213200"/>
    <lineage>
        <taxon>Bacteria</taxon>
        <taxon>Bacillati</taxon>
        <taxon>Actinomycetota</taxon>
        <taxon>Actinomycetes</taxon>
        <taxon>Mycobacteriales</taxon>
        <taxon>Nocardiaceae</taxon>
        <taxon>Nocardia</taxon>
    </lineage>
</organism>
<sequence length="105" mass="11413">MSRLRVVAVLSEYGAAVRESMPDRPGPRSLAQWRREFGGSLHGSVAGPDGRRHEISLAAIEGLSADTHIEVTFVRSRPDGSFGEFPADRVVLKEVDALPGDLPFE</sequence>
<accession>A0A1J0VMK5</accession>
<proteinExistence type="predicted"/>
<dbReference type="Proteomes" id="UP000183810">
    <property type="component" value="Chromosome"/>
</dbReference>
<evidence type="ECO:0000313" key="1">
    <source>
        <dbReference type="EMBL" id="APE33239.1"/>
    </source>
</evidence>
<keyword evidence="2" id="KW-1185">Reference proteome</keyword>
<evidence type="ECO:0000313" key="2">
    <source>
        <dbReference type="Proteomes" id="UP000183810"/>
    </source>
</evidence>
<dbReference type="RefSeq" id="WP_071926428.1">
    <property type="nucleotide sequence ID" value="NZ_CP018082.1"/>
</dbReference>
<protein>
    <submittedName>
        <fullName evidence="1">Uncharacterized protein</fullName>
    </submittedName>
</protein>